<dbReference type="PANTHER" id="PTHR43441:SF10">
    <property type="entry name" value="ACETYLTRANSFERASE"/>
    <property type="match status" value="1"/>
</dbReference>
<dbReference type="RefSeq" id="WP_068028598.1">
    <property type="nucleotide sequence ID" value="NZ_QQAZ01000021.1"/>
</dbReference>
<protein>
    <submittedName>
        <fullName evidence="2">RimJ/RimL family protein N-acetyltransferase</fullName>
    </submittedName>
</protein>
<dbReference type="EMBL" id="QQAZ01000021">
    <property type="protein sequence ID" value="RDI43509.1"/>
    <property type="molecule type" value="Genomic_DNA"/>
</dbReference>
<name>A0A370GJS2_9NOCA</name>
<keyword evidence="2" id="KW-0808">Transferase</keyword>
<dbReference type="STRING" id="1210089.GCA_001613165_06508"/>
<gene>
    <name evidence="2" type="ORF">DFR68_12167</name>
</gene>
<dbReference type="Pfam" id="PF13302">
    <property type="entry name" value="Acetyltransf_3"/>
    <property type="match status" value="1"/>
</dbReference>
<dbReference type="GO" id="GO:0008999">
    <property type="term" value="F:protein-N-terminal-alanine acetyltransferase activity"/>
    <property type="evidence" value="ECO:0007669"/>
    <property type="project" value="TreeGrafter"/>
</dbReference>
<dbReference type="SUPFAM" id="SSF55729">
    <property type="entry name" value="Acyl-CoA N-acyltransferases (Nat)"/>
    <property type="match status" value="1"/>
</dbReference>
<organism evidence="2 3">
    <name type="scientific">Nocardia mexicana</name>
    <dbReference type="NCBI Taxonomy" id="279262"/>
    <lineage>
        <taxon>Bacteria</taxon>
        <taxon>Bacillati</taxon>
        <taxon>Actinomycetota</taxon>
        <taxon>Actinomycetes</taxon>
        <taxon>Mycobacteriales</taxon>
        <taxon>Nocardiaceae</taxon>
        <taxon>Nocardia</taxon>
    </lineage>
</organism>
<dbReference type="Gene3D" id="3.40.630.30">
    <property type="match status" value="1"/>
</dbReference>
<accession>A0A370GJS2</accession>
<evidence type="ECO:0000313" key="3">
    <source>
        <dbReference type="Proteomes" id="UP000255355"/>
    </source>
</evidence>
<comment type="caution">
    <text evidence="2">The sequence shown here is derived from an EMBL/GenBank/DDBJ whole genome shotgun (WGS) entry which is preliminary data.</text>
</comment>
<dbReference type="InterPro" id="IPR000182">
    <property type="entry name" value="GNAT_dom"/>
</dbReference>
<dbReference type="GO" id="GO:0005737">
    <property type="term" value="C:cytoplasm"/>
    <property type="evidence" value="ECO:0007669"/>
    <property type="project" value="TreeGrafter"/>
</dbReference>
<sequence>MVDTRLGDGTVWLSRPGAADVDAIVECCQEPSIGEWTTIPVPYRREHAEMFLAEIVAPGWDAGRPTWAVRESADGPVVGMVGVTGMVLHGGHESSAAEIGYWLSPRVRGRGLMTRAVRLACDFGFRSEGLAVQRIEWRAMVGNHASAAVARRTGFRYEGLLRLGGEQRGRRRDVWIAGRLATDPAGPVDGWPDGV</sequence>
<dbReference type="InterPro" id="IPR016181">
    <property type="entry name" value="Acyl_CoA_acyltransferase"/>
</dbReference>
<reference evidence="2 3" key="1">
    <citation type="submission" date="2018-07" db="EMBL/GenBank/DDBJ databases">
        <title>Genomic Encyclopedia of Type Strains, Phase IV (KMG-IV): sequencing the most valuable type-strain genomes for metagenomic binning, comparative biology and taxonomic classification.</title>
        <authorList>
            <person name="Goeker M."/>
        </authorList>
    </citation>
    <scope>NUCLEOTIDE SEQUENCE [LARGE SCALE GENOMIC DNA]</scope>
    <source>
        <strain evidence="2 3">DSM 44952</strain>
    </source>
</reference>
<dbReference type="PANTHER" id="PTHR43441">
    <property type="entry name" value="RIBOSOMAL-PROTEIN-SERINE ACETYLTRANSFERASE"/>
    <property type="match status" value="1"/>
</dbReference>
<dbReference type="PROSITE" id="PS51186">
    <property type="entry name" value="GNAT"/>
    <property type="match status" value="1"/>
</dbReference>
<dbReference type="Proteomes" id="UP000255355">
    <property type="component" value="Unassembled WGS sequence"/>
</dbReference>
<evidence type="ECO:0000259" key="1">
    <source>
        <dbReference type="PROSITE" id="PS51186"/>
    </source>
</evidence>
<dbReference type="OrthoDB" id="9795188at2"/>
<dbReference type="GO" id="GO:1990189">
    <property type="term" value="F:protein N-terminal-serine acetyltransferase activity"/>
    <property type="evidence" value="ECO:0007669"/>
    <property type="project" value="TreeGrafter"/>
</dbReference>
<feature type="domain" description="N-acetyltransferase" evidence="1">
    <location>
        <begin position="23"/>
        <end position="181"/>
    </location>
</feature>
<proteinExistence type="predicted"/>
<evidence type="ECO:0000313" key="2">
    <source>
        <dbReference type="EMBL" id="RDI43509.1"/>
    </source>
</evidence>
<dbReference type="AlphaFoldDB" id="A0A370GJS2"/>
<keyword evidence="3" id="KW-1185">Reference proteome</keyword>
<dbReference type="InterPro" id="IPR051908">
    <property type="entry name" value="Ribosomal_N-acetyltransferase"/>
</dbReference>